<evidence type="ECO:0000259" key="4">
    <source>
        <dbReference type="PROSITE" id="PS50048"/>
    </source>
</evidence>
<evidence type="ECO:0000256" key="3">
    <source>
        <dbReference type="SAM" id="MobiDB-lite"/>
    </source>
</evidence>
<evidence type="ECO:0000256" key="2">
    <source>
        <dbReference type="SAM" id="Coils"/>
    </source>
</evidence>
<proteinExistence type="predicted"/>
<organism evidence="5 6">
    <name type="scientific">Aureobasidium pullulans</name>
    <name type="common">Black yeast</name>
    <name type="synonym">Pullularia pullulans</name>
    <dbReference type="NCBI Taxonomy" id="5580"/>
    <lineage>
        <taxon>Eukaryota</taxon>
        <taxon>Fungi</taxon>
        <taxon>Dikarya</taxon>
        <taxon>Ascomycota</taxon>
        <taxon>Pezizomycotina</taxon>
        <taxon>Dothideomycetes</taxon>
        <taxon>Dothideomycetidae</taxon>
        <taxon>Dothideales</taxon>
        <taxon>Saccotheciaceae</taxon>
        <taxon>Aureobasidium</taxon>
    </lineage>
</organism>
<keyword evidence="1" id="KW-0539">Nucleus</keyword>
<gene>
    <name evidence="5" type="ORF">QM012_002588</name>
</gene>
<feature type="compositionally biased region" description="Polar residues" evidence="3">
    <location>
        <begin position="170"/>
        <end position="195"/>
    </location>
</feature>
<feature type="domain" description="Zn(2)-C6 fungal-type" evidence="4">
    <location>
        <begin position="18"/>
        <end position="48"/>
    </location>
</feature>
<dbReference type="Proteomes" id="UP001341245">
    <property type="component" value="Unassembled WGS sequence"/>
</dbReference>
<keyword evidence="6" id="KW-1185">Reference proteome</keyword>
<dbReference type="Gene3D" id="4.10.240.10">
    <property type="entry name" value="Zn(2)-C6 fungal-type DNA-binding domain"/>
    <property type="match status" value="1"/>
</dbReference>
<dbReference type="CDD" id="cd00067">
    <property type="entry name" value="GAL4"/>
    <property type="match status" value="1"/>
</dbReference>
<comment type="caution">
    <text evidence="5">The sequence shown here is derived from an EMBL/GenBank/DDBJ whole genome shotgun (WGS) entry which is preliminary data.</text>
</comment>
<dbReference type="InterPro" id="IPR036864">
    <property type="entry name" value="Zn2-C6_fun-type_DNA-bd_sf"/>
</dbReference>
<dbReference type="Pfam" id="PF00172">
    <property type="entry name" value="Zn_clus"/>
    <property type="match status" value="1"/>
</dbReference>
<dbReference type="PROSITE" id="PS00463">
    <property type="entry name" value="ZN2_CY6_FUNGAL_1"/>
    <property type="match status" value="1"/>
</dbReference>
<sequence length="316" mass="34433">MAKKGNSKRTVKGRSMQGCLTCKDRHIKCNEGRPVCQDCIKVNKECIQRDGSRALPSSTGCDLTAVNTPNTTPAESQQENATVKSLRVVTGNDNTSESAKAANAASITISESLGKHKEGETVSTDHDHNINKLVRSIKNLRHPQAAIMNEDTTPRSKPAAPATGKDENVLESTTISKPSDTKMNNKTPLQPPSSTQFVSTLSLASTTTNRPPPANFTPLKPITHWVPPRPTIIARTEPSDTEKAELRAEQAARKTEKEAAKQQKEEENEMLVAKALETDMLTRAQRLGGCRDCPFRICGESAAACRCKPYLMEDLN</sequence>
<feature type="coiled-coil region" evidence="2">
    <location>
        <begin position="243"/>
        <end position="274"/>
    </location>
</feature>
<dbReference type="SUPFAM" id="SSF57701">
    <property type="entry name" value="Zn2/Cys6 DNA-binding domain"/>
    <property type="match status" value="1"/>
</dbReference>
<keyword evidence="2" id="KW-0175">Coiled coil</keyword>
<dbReference type="PROSITE" id="PS50048">
    <property type="entry name" value="ZN2_CY6_FUNGAL_2"/>
    <property type="match status" value="1"/>
</dbReference>
<feature type="region of interest" description="Disordered" evidence="3">
    <location>
        <begin position="142"/>
        <end position="195"/>
    </location>
</feature>
<accession>A0ABR0TAF0</accession>
<dbReference type="InterPro" id="IPR001138">
    <property type="entry name" value="Zn2Cys6_DnaBD"/>
</dbReference>
<dbReference type="SMART" id="SM00066">
    <property type="entry name" value="GAL4"/>
    <property type="match status" value="1"/>
</dbReference>
<evidence type="ECO:0000313" key="6">
    <source>
        <dbReference type="Proteomes" id="UP001341245"/>
    </source>
</evidence>
<dbReference type="EMBL" id="JASGXD010000014">
    <property type="protein sequence ID" value="KAK6001257.1"/>
    <property type="molecule type" value="Genomic_DNA"/>
</dbReference>
<reference evidence="5 6" key="1">
    <citation type="submission" date="2023-11" db="EMBL/GenBank/DDBJ databases">
        <title>Draft genome sequence and annotation of the polyextremotolerant black yeast-like fungus Aureobasidium pullulans NRRL 62042.</title>
        <authorList>
            <person name="Dielentheis-Frenken M.R.E."/>
            <person name="Wibberg D."/>
            <person name="Blank L.M."/>
            <person name="Tiso T."/>
        </authorList>
    </citation>
    <scope>NUCLEOTIDE SEQUENCE [LARGE SCALE GENOMIC DNA]</scope>
    <source>
        <strain evidence="5 6">NRRL 62042</strain>
    </source>
</reference>
<dbReference type="PANTHER" id="PTHR37534">
    <property type="entry name" value="TRANSCRIPTIONAL ACTIVATOR PROTEIN UGA3"/>
    <property type="match status" value="1"/>
</dbReference>
<dbReference type="PANTHER" id="PTHR37534:SF7">
    <property type="entry name" value="TRANSCRIPTIONAL ACTIVATOR PROTEIN UGA3"/>
    <property type="match status" value="1"/>
</dbReference>
<protein>
    <recommendedName>
        <fullName evidence="4">Zn(2)-C6 fungal-type domain-containing protein</fullName>
    </recommendedName>
</protein>
<evidence type="ECO:0000313" key="5">
    <source>
        <dbReference type="EMBL" id="KAK6001257.1"/>
    </source>
</evidence>
<evidence type="ECO:0000256" key="1">
    <source>
        <dbReference type="ARBA" id="ARBA00023242"/>
    </source>
</evidence>
<name>A0ABR0TAF0_AURPU</name>